<dbReference type="AlphaFoldDB" id="A0A4R8GLZ0"/>
<dbReference type="NCBIfam" id="NF006161">
    <property type="entry name" value="PRK08305.1"/>
    <property type="match status" value="1"/>
</dbReference>
<comment type="caution">
    <text evidence="2">The sequence shown here is derived from an EMBL/GenBank/DDBJ whole genome shotgun (WGS) entry which is preliminary data.</text>
</comment>
<dbReference type="PIRSF" id="PIRSF001390">
    <property type="entry name" value="Dipicolinate_synth_subunit_B"/>
    <property type="match status" value="1"/>
</dbReference>
<keyword evidence="3" id="KW-1185">Reference proteome</keyword>
<proteinExistence type="predicted"/>
<evidence type="ECO:0000313" key="2">
    <source>
        <dbReference type="EMBL" id="TDX46625.1"/>
    </source>
</evidence>
<dbReference type="STRING" id="926561.GCA_000379025_03046"/>
<dbReference type="RefSeq" id="WP_018250180.1">
    <property type="nucleotide sequence ID" value="NZ_SOEG01000038.1"/>
</dbReference>
<sequence length="197" mass="21327">MEFTGKSIGFALTGSHCTLAKAMPAMQELVDIGFDVTPILSEAVLTHETRFGNPEKWRSQVIEITGNEPMTTIPEVEPIGPRNLFDLLVVAPCTGNSAAKLANAITDSAVVMAMKAQLRNERPVILAIATNDGLGNNAKNLGYLINTPNIYFVPFGQDNPEGKPNSLVSRMDLIVDTVKYALEGKQIQPVVIEYKGI</sequence>
<reference evidence="2 3" key="1">
    <citation type="submission" date="2019-03" db="EMBL/GenBank/DDBJ databases">
        <title>Subsurface microbial communities from deep shales in Ohio and West Virginia, USA.</title>
        <authorList>
            <person name="Wrighton K."/>
        </authorList>
    </citation>
    <scope>NUCLEOTIDE SEQUENCE [LARGE SCALE GENOMIC DNA]</scope>
    <source>
        <strain evidence="2 3">MSL 6dP</strain>
    </source>
</reference>
<dbReference type="NCBIfam" id="TIGR02852">
    <property type="entry name" value="spore_dpaB"/>
    <property type="match status" value="1"/>
</dbReference>
<dbReference type="Pfam" id="PF02441">
    <property type="entry name" value="Flavoprotein"/>
    <property type="match status" value="1"/>
</dbReference>
<dbReference type="InterPro" id="IPR014214">
    <property type="entry name" value="Dipicolinic_acid_synth_B"/>
</dbReference>
<name>A0A4R8GLZ0_9FIRM</name>
<gene>
    <name evidence="2" type="ORF">C7959_13818</name>
</gene>
<protein>
    <submittedName>
        <fullName evidence="2">Dipicolinate synthase subunit B</fullName>
    </submittedName>
</protein>
<dbReference type="Proteomes" id="UP000295832">
    <property type="component" value="Unassembled WGS sequence"/>
</dbReference>
<evidence type="ECO:0000259" key="1">
    <source>
        <dbReference type="Pfam" id="PF02441"/>
    </source>
</evidence>
<accession>A0A4R8GLZ0</accession>
<feature type="domain" description="Flavoprotein" evidence="1">
    <location>
        <begin position="6"/>
        <end position="171"/>
    </location>
</feature>
<dbReference type="InterPro" id="IPR036551">
    <property type="entry name" value="Flavin_trans-like"/>
</dbReference>
<evidence type="ECO:0000313" key="3">
    <source>
        <dbReference type="Proteomes" id="UP000295832"/>
    </source>
</evidence>
<dbReference type="InterPro" id="IPR003382">
    <property type="entry name" value="Flavoprotein"/>
</dbReference>
<dbReference type="EMBL" id="SOEG01000038">
    <property type="protein sequence ID" value="TDX46625.1"/>
    <property type="molecule type" value="Genomic_DNA"/>
</dbReference>
<dbReference type="Gene3D" id="3.40.50.1950">
    <property type="entry name" value="Flavin prenyltransferase-like"/>
    <property type="match status" value="1"/>
</dbReference>
<organism evidence="2 3">
    <name type="scientific">Orenia marismortui</name>
    <dbReference type="NCBI Taxonomy" id="46469"/>
    <lineage>
        <taxon>Bacteria</taxon>
        <taxon>Bacillati</taxon>
        <taxon>Bacillota</taxon>
        <taxon>Clostridia</taxon>
        <taxon>Halanaerobiales</taxon>
        <taxon>Halobacteroidaceae</taxon>
        <taxon>Orenia</taxon>
    </lineage>
</organism>
<dbReference type="SUPFAM" id="SSF52507">
    <property type="entry name" value="Homo-oligomeric flavin-containing Cys decarboxylases, HFCD"/>
    <property type="match status" value="1"/>
</dbReference>
<dbReference type="GO" id="GO:0003824">
    <property type="term" value="F:catalytic activity"/>
    <property type="evidence" value="ECO:0007669"/>
    <property type="project" value="InterPro"/>
</dbReference>